<protein>
    <submittedName>
        <fullName evidence="1">Uncharacterized protein</fullName>
    </submittedName>
</protein>
<organism evidence="1 2">
    <name type="scientific">Saccharomonospora amisosensis</name>
    <dbReference type="NCBI Taxonomy" id="1128677"/>
    <lineage>
        <taxon>Bacteria</taxon>
        <taxon>Bacillati</taxon>
        <taxon>Actinomycetota</taxon>
        <taxon>Actinomycetes</taxon>
        <taxon>Pseudonocardiales</taxon>
        <taxon>Pseudonocardiaceae</taxon>
        <taxon>Saccharomonospora</taxon>
    </lineage>
</organism>
<evidence type="ECO:0000313" key="1">
    <source>
        <dbReference type="EMBL" id="NIJ14822.1"/>
    </source>
</evidence>
<dbReference type="EMBL" id="JAAOYM010000003">
    <property type="protein sequence ID" value="NIJ14822.1"/>
    <property type="molecule type" value="Genomic_DNA"/>
</dbReference>
<accession>A0A7X5UV31</accession>
<proteinExistence type="predicted"/>
<gene>
    <name evidence="1" type="ORF">FHU38_005230</name>
</gene>
<evidence type="ECO:0000313" key="2">
    <source>
        <dbReference type="Proteomes" id="UP000545493"/>
    </source>
</evidence>
<dbReference type="AlphaFoldDB" id="A0A7X5UV31"/>
<name>A0A7X5UV31_9PSEU</name>
<comment type="caution">
    <text evidence="1">The sequence shown here is derived from an EMBL/GenBank/DDBJ whole genome shotgun (WGS) entry which is preliminary data.</text>
</comment>
<keyword evidence="2" id="KW-1185">Reference proteome</keyword>
<dbReference type="Proteomes" id="UP000545493">
    <property type="component" value="Unassembled WGS sequence"/>
</dbReference>
<reference evidence="1 2" key="1">
    <citation type="submission" date="2020-03" db="EMBL/GenBank/DDBJ databases">
        <title>Sequencing the genomes of 1000 actinobacteria strains.</title>
        <authorList>
            <person name="Klenk H.-P."/>
        </authorList>
    </citation>
    <scope>NUCLEOTIDE SEQUENCE [LARGE SCALE GENOMIC DNA]</scope>
    <source>
        <strain evidence="1 2">DSM 45685</strain>
    </source>
</reference>
<sequence>MKFLVRRFGRFLTFADHVCGYVVPCRGVLLVEQYGTILVWN</sequence>